<keyword evidence="3 4" id="KW-0687">Ribonucleoprotein</keyword>
<evidence type="ECO:0000256" key="1">
    <source>
        <dbReference type="ARBA" id="ARBA00006857"/>
    </source>
</evidence>
<evidence type="ECO:0000313" key="5">
    <source>
        <dbReference type="EMBL" id="PHT94460.1"/>
    </source>
</evidence>
<name>A0A2G3AJS8_CAPAN</name>
<reference evidence="5 6" key="2">
    <citation type="journal article" date="2017" name="Genome Biol.">
        <title>New reference genome sequences of hot pepper reveal the massive evolution of plant disease-resistance genes by retroduplication.</title>
        <authorList>
            <person name="Kim S."/>
            <person name="Park J."/>
            <person name="Yeom S.I."/>
            <person name="Kim Y.M."/>
            <person name="Seo E."/>
            <person name="Kim K.T."/>
            <person name="Kim M.S."/>
            <person name="Lee J.M."/>
            <person name="Cheong K."/>
            <person name="Shin H.S."/>
            <person name="Kim S.B."/>
            <person name="Han K."/>
            <person name="Lee J."/>
            <person name="Park M."/>
            <person name="Lee H.A."/>
            <person name="Lee H.Y."/>
            <person name="Lee Y."/>
            <person name="Oh S."/>
            <person name="Lee J.H."/>
            <person name="Choi E."/>
            <person name="Choi E."/>
            <person name="Lee S.E."/>
            <person name="Jeon J."/>
            <person name="Kim H."/>
            <person name="Choi G."/>
            <person name="Song H."/>
            <person name="Lee J."/>
            <person name="Lee S.C."/>
            <person name="Kwon J.K."/>
            <person name="Lee H.Y."/>
            <person name="Koo N."/>
            <person name="Hong Y."/>
            <person name="Kim R.W."/>
            <person name="Kang W.H."/>
            <person name="Huh J.H."/>
            <person name="Kang B.C."/>
            <person name="Yang T.J."/>
            <person name="Lee Y.H."/>
            <person name="Bennetzen J.L."/>
            <person name="Choi D."/>
        </authorList>
    </citation>
    <scope>NUCLEOTIDE SEQUENCE [LARGE SCALE GENOMIC DNA]</scope>
    <source>
        <strain evidence="6">cv. CM334</strain>
    </source>
</reference>
<keyword evidence="2 4" id="KW-0689">Ribosomal protein</keyword>
<comment type="caution">
    <text evidence="5">The sequence shown here is derived from an EMBL/GenBank/DDBJ whole genome shotgun (WGS) entry which is preliminary data.</text>
</comment>
<reference evidence="5 6" key="1">
    <citation type="journal article" date="2014" name="Nat. Genet.">
        <title>Genome sequence of the hot pepper provides insights into the evolution of pungency in Capsicum species.</title>
        <authorList>
            <person name="Kim S."/>
            <person name="Park M."/>
            <person name="Yeom S.I."/>
            <person name="Kim Y.M."/>
            <person name="Lee J.M."/>
            <person name="Lee H.A."/>
            <person name="Seo E."/>
            <person name="Choi J."/>
            <person name="Cheong K."/>
            <person name="Kim K.T."/>
            <person name="Jung K."/>
            <person name="Lee G.W."/>
            <person name="Oh S.K."/>
            <person name="Bae C."/>
            <person name="Kim S.B."/>
            <person name="Lee H.Y."/>
            <person name="Kim S.Y."/>
            <person name="Kim M.S."/>
            <person name="Kang B.C."/>
            <person name="Jo Y.D."/>
            <person name="Yang H.B."/>
            <person name="Jeong H.J."/>
            <person name="Kang W.H."/>
            <person name="Kwon J.K."/>
            <person name="Shin C."/>
            <person name="Lim J.Y."/>
            <person name="Park J.H."/>
            <person name="Huh J.H."/>
            <person name="Kim J.S."/>
            <person name="Kim B.D."/>
            <person name="Cohen O."/>
            <person name="Paran I."/>
            <person name="Suh M.C."/>
            <person name="Lee S.B."/>
            <person name="Kim Y.K."/>
            <person name="Shin Y."/>
            <person name="Noh S.J."/>
            <person name="Park J."/>
            <person name="Seo Y.S."/>
            <person name="Kwon S.Y."/>
            <person name="Kim H.A."/>
            <person name="Park J.M."/>
            <person name="Kim H.J."/>
            <person name="Choi S.B."/>
            <person name="Bosland P.W."/>
            <person name="Reeves G."/>
            <person name="Jo S.H."/>
            <person name="Lee B.W."/>
            <person name="Cho H.T."/>
            <person name="Choi H.S."/>
            <person name="Lee M.S."/>
            <person name="Yu Y."/>
            <person name="Do Choi Y."/>
            <person name="Park B.S."/>
            <person name="van Deynze A."/>
            <person name="Ashrafi H."/>
            <person name="Hill T."/>
            <person name="Kim W.T."/>
            <person name="Pai H.S."/>
            <person name="Ahn H.K."/>
            <person name="Yeam I."/>
            <person name="Giovannoni J.J."/>
            <person name="Rose J.K."/>
            <person name="Sorensen I."/>
            <person name="Lee S.J."/>
            <person name="Kim R.W."/>
            <person name="Choi I.Y."/>
            <person name="Choi B.S."/>
            <person name="Lim J.S."/>
            <person name="Lee Y.H."/>
            <person name="Choi D."/>
        </authorList>
    </citation>
    <scope>NUCLEOTIDE SEQUENCE [LARGE SCALE GENOMIC DNA]</scope>
    <source>
        <strain evidence="6">cv. CM334</strain>
    </source>
</reference>
<dbReference type="Pfam" id="PF00827">
    <property type="entry name" value="Ribosomal_L15e"/>
    <property type="match status" value="1"/>
</dbReference>
<keyword evidence="6" id="KW-1185">Reference proteome</keyword>
<protein>
    <recommendedName>
        <fullName evidence="4">Ribosomal protein L15</fullName>
    </recommendedName>
</protein>
<dbReference type="GO" id="GO:0002181">
    <property type="term" value="P:cytoplasmic translation"/>
    <property type="evidence" value="ECO:0000318"/>
    <property type="project" value="GO_Central"/>
</dbReference>
<dbReference type="Gene3D" id="3.40.1120.10">
    <property type="entry name" value="Ribosomal protein l15e"/>
    <property type="match status" value="1"/>
</dbReference>
<dbReference type="CDD" id="cd09272">
    <property type="entry name" value="RNase_HI_RT_Ty1"/>
    <property type="match status" value="1"/>
</dbReference>
<dbReference type="PROSITE" id="PS51257">
    <property type="entry name" value="PROKAR_LIPOPROTEIN"/>
    <property type="match status" value="1"/>
</dbReference>
<dbReference type="PANTHER" id="PTHR11847">
    <property type="entry name" value="RIBOSOMAL PROTEIN L15"/>
    <property type="match status" value="1"/>
</dbReference>
<dbReference type="GO" id="GO:0003729">
    <property type="term" value="F:mRNA binding"/>
    <property type="evidence" value="ECO:0007669"/>
    <property type="project" value="UniProtKB-ARBA"/>
</dbReference>
<gene>
    <name evidence="5" type="ORF">T459_02342</name>
</gene>
<dbReference type="EMBL" id="AYRZ02000001">
    <property type="protein sequence ID" value="PHT94460.1"/>
    <property type="molecule type" value="Genomic_DNA"/>
</dbReference>
<dbReference type="InterPro" id="IPR000439">
    <property type="entry name" value="Ribosomal_eL15"/>
</dbReference>
<evidence type="ECO:0000313" key="6">
    <source>
        <dbReference type="Proteomes" id="UP000222542"/>
    </source>
</evidence>
<dbReference type="GO" id="GO:0003735">
    <property type="term" value="F:structural constituent of ribosome"/>
    <property type="evidence" value="ECO:0000318"/>
    <property type="project" value="GO_Central"/>
</dbReference>
<comment type="similarity">
    <text evidence="1 4">Belongs to the eukaryotic ribosomal protein eL15 family.</text>
</comment>
<dbReference type="GO" id="GO:0022625">
    <property type="term" value="C:cytosolic large ribosomal subunit"/>
    <property type="evidence" value="ECO:0000318"/>
    <property type="project" value="GO_Central"/>
</dbReference>
<dbReference type="AlphaFoldDB" id="A0A2G3AJS8"/>
<dbReference type="InterPro" id="IPR012678">
    <property type="entry name" value="Ribosomal_uL23/eL15/eS24_sf"/>
</dbReference>
<dbReference type="Gramene" id="PHT94460">
    <property type="protein sequence ID" value="PHT94460"/>
    <property type="gene ID" value="T459_02342"/>
</dbReference>
<dbReference type="InterPro" id="IPR024794">
    <property type="entry name" value="Rbsml_eL15_core_dom_sf"/>
</dbReference>
<dbReference type="GO" id="GO:0003723">
    <property type="term" value="F:RNA binding"/>
    <property type="evidence" value="ECO:0000318"/>
    <property type="project" value="GO_Central"/>
</dbReference>
<evidence type="ECO:0000256" key="2">
    <source>
        <dbReference type="ARBA" id="ARBA00022980"/>
    </source>
</evidence>
<dbReference type="STRING" id="4072.A0A2G3AJS8"/>
<evidence type="ECO:0000256" key="4">
    <source>
        <dbReference type="RuleBase" id="RU000663"/>
    </source>
</evidence>
<dbReference type="SUPFAM" id="SSF54189">
    <property type="entry name" value="Ribosomal proteins S24e, L23 and L15e"/>
    <property type="match status" value="1"/>
</dbReference>
<dbReference type="SMART" id="SM01384">
    <property type="entry name" value="Ribosomal_L15e"/>
    <property type="match status" value="1"/>
</dbReference>
<accession>A0A2G3AJS8</accession>
<evidence type="ECO:0000256" key="3">
    <source>
        <dbReference type="ARBA" id="ARBA00023274"/>
    </source>
</evidence>
<dbReference type="PANTHER" id="PTHR11847:SF4">
    <property type="entry name" value="LARGE RIBOSOMAL SUBUNIT PROTEIN EL15"/>
    <property type="match status" value="1"/>
</dbReference>
<sequence>MGGWRMVRLIIMSLLLKGHLVICWSGFSCVVGVDQALRFTSQYRFLHFMVLGRRVVNTLYKLSSYVVSLTCVLMEVYDFDKLTLGLEHRVVVDFGMWELGVEGNFVGYYRHDVVCDSVIVSARYQDFEVIGMIQIWAWEVAHGCFSAGSRRSQFRRASNDEDQVGCSGAISWKSSKQTCIAHSTMEFEFIALVLAGQEAGWLRNFLADVPLWGRQVSSVSLHCDSQTGYVVYRVRMKHGGRKGSFFKGAYTCYVGATKKQSDVMSFLQKVRCWEYHQQPSIVRVTKSTRPDKARRLGLQGQAFSNEQYQEPLEMHGGGRGGRGCERGESQILRQRQMMTQLDSMSQFITISFCSSLVVTYTSHSLTIEVPVCWDSLVKLVSWFYSGELPRPISGYLWDNPNKKEKLHE</sequence>
<proteinExistence type="inferred from homology"/>
<dbReference type="Proteomes" id="UP000222542">
    <property type="component" value="Unassembled WGS sequence"/>
</dbReference>
<organism evidence="5 6">
    <name type="scientific">Capsicum annuum</name>
    <name type="common">Capsicum pepper</name>
    <dbReference type="NCBI Taxonomy" id="4072"/>
    <lineage>
        <taxon>Eukaryota</taxon>
        <taxon>Viridiplantae</taxon>
        <taxon>Streptophyta</taxon>
        <taxon>Embryophyta</taxon>
        <taxon>Tracheophyta</taxon>
        <taxon>Spermatophyta</taxon>
        <taxon>Magnoliopsida</taxon>
        <taxon>eudicotyledons</taxon>
        <taxon>Gunneridae</taxon>
        <taxon>Pentapetalae</taxon>
        <taxon>asterids</taxon>
        <taxon>lamiids</taxon>
        <taxon>Solanales</taxon>
        <taxon>Solanaceae</taxon>
        <taxon>Solanoideae</taxon>
        <taxon>Capsiceae</taxon>
        <taxon>Capsicum</taxon>
    </lineage>
</organism>